<organism evidence="2 3">
    <name type="scientific">Microvirga aerilata</name>
    <dbReference type="NCBI Taxonomy" id="670292"/>
    <lineage>
        <taxon>Bacteria</taxon>
        <taxon>Pseudomonadati</taxon>
        <taxon>Pseudomonadota</taxon>
        <taxon>Alphaproteobacteria</taxon>
        <taxon>Hyphomicrobiales</taxon>
        <taxon>Methylobacteriaceae</taxon>
        <taxon>Microvirga</taxon>
    </lineage>
</organism>
<name>A0A936Z6T5_9HYPH</name>
<evidence type="ECO:0000313" key="2">
    <source>
        <dbReference type="EMBL" id="MBL0404538.1"/>
    </source>
</evidence>
<gene>
    <name evidence="2" type="ORF">JKG68_11225</name>
</gene>
<dbReference type="AlphaFoldDB" id="A0A936Z6T5"/>
<evidence type="ECO:0000313" key="3">
    <source>
        <dbReference type="Proteomes" id="UP000605848"/>
    </source>
</evidence>
<sequence>MSRKRIGFAGKQIRLPQSRPLRIALGVILILAGFVGFLPILGFWMIPLGLMVLSVDLPLARRLRRRAAIWWGRRYNRWRHPNHSFKRSVGVRRK</sequence>
<keyword evidence="3" id="KW-1185">Reference proteome</keyword>
<protein>
    <submittedName>
        <fullName evidence="2">Uncharacterized protein</fullName>
    </submittedName>
</protein>
<keyword evidence="1" id="KW-0812">Transmembrane</keyword>
<dbReference type="EMBL" id="JAEQMY010000013">
    <property type="protein sequence ID" value="MBL0404538.1"/>
    <property type="molecule type" value="Genomic_DNA"/>
</dbReference>
<dbReference type="RefSeq" id="WP_202059317.1">
    <property type="nucleotide sequence ID" value="NZ_JAEQMY010000013.1"/>
</dbReference>
<keyword evidence="1" id="KW-1133">Transmembrane helix</keyword>
<feature type="transmembrane region" description="Helical" evidence="1">
    <location>
        <begin position="21"/>
        <end position="38"/>
    </location>
</feature>
<keyword evidence="1" id="KW-0472">Membrane</keyword>
<evidence type="ECO:0000256" key="1">
    <source>
        <dbReference type="SAM" id="Phobius"/>
    </source>
</evidence>
<accession>A0A936Z6T5</accession>
<proteinExistence type="predicted"/>
<dbReference type="Proteomes" id="UP000605848">
    <property type="component" value="Unassembled WGS sequence"/>
</dbReference>
<reference evidence="2" key="1">
    <citation type="submission" date="2021-01" db="EMBL/GenBank/DDBJ databases">
        <title>Microvirga sp.</title>
        <authorList>
            <person name="Kim M.K."/>
        </authorList>
    </citation>
    <scope>NUCLEOTIDE SEQUENCE</scope>
    <source>
        <strain evidence="2">5420S-16</strain>
    </source>
</reference>
<comment type="caution">
    <text evidence="2">The sequence shown here is derived from an EMBL/GenBank/DDBJ whole genome shotgun (WGS) entry which is preliminary data.</text>
</comment>